<organism evidence="1 2">
    <name type="scientific">Thermobacillus xylanilyticus</name>
    <dbReference type="NCBI Taxonomy" id="76633"/>
    <lineage>
        <taxon>Bacteria</taxon>
        <taxon>Bacillati</taxon>
        <taxon>Bacillota</taxon>
        <taxon>Bacilli</taxon>
        <taxon>Bacillales</taxon>
        <taxon>Paenibacillaceae</taxon>
        <taxon>Thermobacillus</taxon>
    </lineage>
</organism>
<keyword evidence="2" id="KW-1185">Reference proteome</keyword>
<comment type="caution">
    <text evidence="1">The sequence shown here is derived from an EMBL/GenBank/DDBJ whole genome shotgun (WGS) entry which is preliminary data.</text>
</comment>
<evidence type="ECO:0000313" key="1">
    <source>
        <dbReference type="EMBL" id="CAG5091265.1"/>
    </source>
</evidence>
<evidence type="ECO:0008006" key="3">
    <source>
        <dbReference type="Google" id="ProtNLM"/>
    </source>
</evidence>
<protein>
    <recommendedName>
        <fullName evidence="3">Transposase</fullName>
    </recommendedName>
</protein>
<dbReference type="Proteomes" id="UP000681526">
    <property type="component" value="Unassembled WGS sequence"/>
</dbReference>
<proteinExistence type="predicted"/>
<sequence>MIRTRSNDQGKRGILEPHLVKLSVKSTGLRRLQNGYFGHAGFDVICKIALLFSNC</sequence>
<dbReference type="EMBL" id="CAJRAY010000080">
    <property type="protein sequence ID" value="CAG5091265.1"/>
    <property type="molecule type" value="Genomic_DNA"/>
</dbReference>
<gene>
    <name evidence="1" type="primary">txxe 3061</name>
    <name evidence="1" type="ORF">TXXE_15380</name>
</gene>
<reference evidence="1 2" key="1">
    <citation type="submission" date="2021-04" db="EMBL/GenBank/DDBJ databases">
        <authorList>
            <person name="Rakotoarivonina H."/>
        </authorList>
    </citation>
    <scope>NUCLEOTIDE SEQUENCE [LARGE SCALE GENOMIC DNA]</scope>
    <source>
        <strain evidence="1 2">XE</strain>
    </source>
</reference>
<evidence type="ECO:0000313" key="2">
    <source>
        <dbReference type="Proteomes" id="UP000681526"/>
    </source>
</evidence>
<name>A0ABN7S2F3_THEXY</name>
<accession>A0ABN7S2F3</accession>